<name>A0ABY3RME9_9BRAD</name>
<dbReference type="SUPFAM" id="SSF53254">
    <property type="entry name" value="Phosphoglycerate mutase-like"/>
    <property type="match status" value="1"/>
</dbReference>
<feature type="chain" id="PRO_5045306384" evidence="2">
    <location>
        <begin position="29"/>
        <end position="215"/>
    </location>
</feature>
<dbReference type="RefSeq" id="WP_231327422.1">
    <property type="nucleotide sequence ID" value="NZ_CP088156.1"/>
</dbReference>
<feature type="signal peptide" evidence="2">
    <location>
        <begin position="1"/>
        <end position="28"/>
    </location>
</feature>
<feature type="region of interest" description="Disordered" evidence="1">
    <location>
        <begin position="60"/>
        <end position="85"/>
    </location>
</feature>
<dbReference type="SMART" id="SM00855">
    <property type="entry name" value="PGAM"/>
    <property type="match status" value="1"/>
</dbReference>
<keyword evidence="4" id="KW-1185">Reference proteome</keyword>
<protein>
    <submittedName>
        <fullName evidence="3">Histidine phosphatase family protein</fullName>
    </submittedName>
</protein>
<gene>
    <name evidence="3" type="ORF">LQG66_17450</name>
</gene>
<reference evidence="3" key="1">
    <citation type="journal article" date="2024" name="Antonie Van Leeuwenhoek">
        <title>Bradyrhizobium ontarionense sp. nov., a novel bacterial symbiont isolated from Aeschynomene indica (Indian jointvetch), harbours photosynthesis, nitrogen fixation and nitrous oxide (N2O) reductase genes.</title>
        <authorList>
            <person name="Bromfield E.S.P."/>
            <person name="Cloutier S."/>
        </authorList>
    </citation>
    <scope>NUCLEOTIDE SEQUENCE</scope>
    <source>
        <strain evidence="3">A19</strain>
    </source>
</reference>
<dbReference type="CDD" id="cd07040">
    <property type="entry name" value="HP"/>
    <property type="match status" value="1"/>
</dbReference>
<accession>A0ABY3RME9</accession>
<dbReference type="InterPro" id="IPR029033">
    <property type="entry name" value="His_PPase_superfam"/>
</dbReference>
<dbReference type="Gene3D" id="3.40.50.1240">
    <property type="entry name" value="Phosphoglycerate mutase-like"/>
    <property type="match status" value="1"/>
</dbReference>
<keyword evidence="2" id="KW-0732">Signal</keyword>
<proteinExistence type="predicted"/>
<dbReference type="InterPro" id="IPR013078">
    <property type="entry name" value="His_Pase_superF_clade-1"/>
</dbReference>
<evidence type="ECO:0000256" key="2">
    <source>
        <dbReference type="SAM" id="SignalP"/>
    </source>
</evidence>
<evidence type="ECO:0000313" key="3">
    <source>
        <dbReference type="EMBL" id="UFZ07973.1"/>
    </source>
</evidence>
<sequence length="215" mass="22984">MPNARRFPLSPVLGSLVCALLTFLPAMASSEPLPADLIDHLRSGGYVIVFRHGATVSVQAKADSMSRPNAPAQRQLNEEGRAQAKSIGESMRKLRIPVALVLTSPVQRAVDTGKLLGFGEVSASPDLAESGPESAPDDNNRRAQALRRLATERPPAGSNVVIVSHKPNIVDAFGPDWSDVREGEASVFESDGNGGYKLVVRIQANAWIELAREAN</sequence>
<evidence type="ECO:0000313" key="4">
    <source>
        <dbReference type="Proteomes" id="UP001431010"/>
    </source>
</evidence>
<organism evidence="3 4">
    <name type="scientific">Bradyrhizobium ontarionense</name>
    <dbReference type="NCBI Taxonomy" id="2898149"/>
    <lineage>
        <taxon>Bacteria</taxon>
        <taxon>Pseudomonadati</taxon>
        <taxon>Pseudomonadota</taxon>
        <taxon>Alphaproteobacteria</taxon>
        <taxon>Hyphomicrobiales</taxon>
        <taxon>Nitrobacteraceae</taxon>
        <taxon>Bradyrhizobium</taxon>
    </lineage>
</organism>
<evidence type="ECO:0000256" key="1">
    <source>
        <dbReference type="SAM" id="MobiDB-lite"/>
    </source>
</evidence>
<dbReference type="EMBL" id="CP088156">
    <property type="protein sequence ID" value="UFZ07973.1"/>
    <property type="molecule type" value="Genomic_DNA"/>
</dbReference>
<dbReference type="Pfam" id="PF00300">
    <property type="entry name" value="His_Phos_1"/>
    <property type="match status" value="1"/>
</dbReference>
<dbReference type="Proteomes" id="UP001431010">
    <property type="component" value="Chromosome"/>
</dbReference>